<feature type="transmembrane region" description="Helical" evidence="6">
    <location>
        <begin position="217"/>
        <end position="235"/>
    </location>
</feature>
<organism evidence="7 8">
    <name type="scientific">Halobaculum marinum</name>
    <dbReference type="NCBI Taxonomy" id="3031996"/>
    <lineage>
        <taxon>Archaea</taxon>
        <taxon>Methanobacteriati</taxon>
        <taxon>Methanobacteriota</taxon>
        <taxon>Stenosarchaea group</taxon>
        <taxon>Halobacteria</taxon>
        <taxon>Halobacteriales</taxon>
        <taxon>Haloferacaceae</taxon>
        <taxon>Halobaculum</taxon>
    </lineage>
</organism>
<proteinExistence type="predicted"/>
<feature type="transmembrane region" description="Helical" evidence="6">
    <location>
        <begin position="307"/>
        <end position="325"/>
    </location>
</feature>
<feature type="transmembrane region" description="Helical" evidence="6">
    <location>
        <begin position="40"/>
        <end position="58"/>
    </location>
</feature>
<evidence type="ECO:0000256" key="6">
    <source>
        <dbReference type="SAM" id="Phobius"/>
    </source>
</evidence>
<keyword evidence="3 6" id="KW-0812">Transmembrane</keyword>
<dbReference type="GeneID" id="79271816"/>
<name>A0ABD5WSE1_9EURY</name>
<dbReference type="PANTHER" id="PTHR30250:SF28">
    <property type="entry name" value="POLYSACCHARIDE BIOSYNTHESIS PROTEIN"/>
    <property type="match status" value="1"/>
</dbReference>
<dbReference type="PANTHER" id="PTHR30250">
    <property type="entry name" value="PST FAMILY PREDICTED COLANIC ACID TRANSPORTER"/>
    <property type="match status" value="1"/>
</dbReference>
<dbReference type="InterPro" id="IPR050833">
    <property type="entry name" value="Poly_Biosynth_Transport"/>
</dbReference>
<comment type="caution">
    <text evidence="7">The sequence shown here is derived from an EMBL/GenBank/DDBJ whole genome shotgun (WGS) entry which is preliminary data.</text>
</comment>
<sequence length="472" mass="50464">MDLGRSTLKVLVARTANAFVFFGAITYFTRTLPADRVSAFFLYLALIGLLSIPADVGMRGALEKRLSEGDAPGETLGSALAFKAVTLAVVCVAVLALGPLIESALGMPFTGLLVAGLVAQELGRTYLSVVRGELRVGDTAPIELVRRVVWVGIAVTLVSRGWGVRGILIGHVVGRTVEFCWAFLHCRTPIGRPSVEQIRSLFAFSKYQTVTSVGGRVYQWMDVVIIGLLLSGTYVSAYEVAWQVTLLVLLLSKSIELNIFPQISRWDSEASTERIESTISRAVGIVLFVSVPALVGAAIYAEEVLSLFFGPEYVIASVVLVILMAEKTFQSYNDIVGTSIRALDRPDLSAKAIVVSVGLNLVASPLLILTIGFEGAALATGGAWFVNALMQTRYLSRFVELTFPVRLVGWYAVASLAMAGVLLAIRQVVPVDGLVVLLAQVALGVCVYLAVSAAIPRVRDSVIAPGMSVVRG</sequence>
<feature type="transmembrane region" description="Helical" evidence="6">
    <location>
        <begin position="79"/>
        <end position="101"/>
    </location>
</feature>
<dbReference type="AlphaFoldDB" id="A0ABD5WSE1"/>
<feature type="transmembrane region" description="Helical" evidence="6">
    <location>
        <begin position="431"/>
        <end position="451"/>
    </location>
</feature>
<evidence type="ECO:0000313" key="8">
    <source>
        <dbReference type="Proteomes" id="UP001596388"/>
    </source>
</evidence>
<dbReference type="GO" id="GO:0005886">
    <property type="term" value="C:plasma membrane"/>
    <property type="evidence" value="ECO:0007669"/>
    <property type="project" value="UniProtKB-SubCell"/>
</dbReference>
<comment type="subcellular location">
    <subcellularLocation>
        <location evidence="1">Cell membrane</location>
        <topology evidence="1">Multi-pass membrane protein</topology>
    </subcellularLocation>
</comment>
<evidence type="ECO:0000256" key="5">
    <source>
        <dbReference type="ARBA" id="ARBA00023136"/>
    </source>
</evidence>
<gene>
    <name evidence="7" type="ORF">ACFQKD_00840</name>
</gene>
<keyword evidence="4 6" id="KW-1133">Transmembrane helix</keyword>
<keyword evidence="2" id="KW-1003">Cell membrane</keyword>
<keyword evidence="8" id="KW-1185">Reference proteome</keyword>
<feature type="transmembrane region" description="Helical" evidence="6">
    <location>
        <begin position="282"/>
        <end position="301"/>
    </location>
</feature>
<feature type="transmembrane region" description="Helical" evidence="6">
    <location>
        <begin position="407"/>
        <end position="425"/>
    </location>
</feature>
<evidence type="ECO:0000256" key="3">
    <source>
        <dbReference type="ARBA" id="ARBA00022692"/>
    </source>
</evidence>
<evidence type="ECO:0000313" key="7">
    <source>
        <dbReference type="EMBL" id="MFC7095838.1"/>
    </source>
</evidence>
<feature type="transmembrane region" description="Helical" evidence="6">
    <location>
        <begin position="7"/>
        <end position="28"/>
    </location>
</feature>
<dbReference type="EMBL" id="JBHTAG010000001">
    <property type="protein sequence ID" value="MFC7095838.1"/>
    <property type="molecule type" value="Genomic_DNA"/>
</dbReference>
<dbReference type="Proteomes" id="UP001596388">
    <property type="component" value="Unassembled WGS sequence"/>
</dbReference>
<evidence type="ECO:0000256" key="2">
    <source>
        <dbReference type="ARBA" id="ARBA00022475"/>
    </source>
</evidence>
<reference evidence="7 8" key="1">
    <citation type="journal article" date="2019" name="Int. J. Syst. Evol. Microbiol.">
        <title>The Global Catalogue of Microorganisms (GCM) 10K type strain sequencing project: providing services to taxonomists for standard genome sequencing and annotation.</title>
        <authorList>
            <consortium name="The Broad Institute Genomics Platform"/>
            <consortium name="The Broad Institute Genome Sequencing Center for Infectious Disease"/>
            <person name="Wu L."/>
            <person name="Ma J."/>
        </authorList>
    </citation>
    <scope>NUCLEOTIDE SEQUENCE [LARGE SCALE GENOMIC DNA]</scope>
    <source>
        <strain evidence="7 8">DT55</strain>
    </source>
</reference>
<protein>
    <submittedName>
        <fullName evidence="7">Oligosaccharide flippase family protein</fullName>
    </submittedName>
</protein>
<dbReference type="RefSeq" id="WP_276239823.1">
    <property type="nucleotide sequence ID" value="NZ_CP119991.1"/>
</dbReference>
<evidence type="ECO:0000256" key="1">
    <source>
        <dbReference type="ARBA" id="ARBA00004651"/>
    </source>
</evidence>
<feature type="transmembrane region" description="Helical" evidence="6">
    <location>
        <begin position="375"/>
        <end position="395"/>
    </location>
</feature>
<accession>A0ABD5WSE1</accession>
<evidence type="ECO:0000256" key="4">
    <source>
        <dbReference type="ARBA" id="ARBA00022989"/>
    </source>
</evidence>
<dbReference type="Pfam" id="PF13440">
    <property type="entry name" value="Polysacc_synt_3"/>
    <property type="match status" value="1"/>
</dbReference>
<keyword evidence="5 6" id="KW-0472">Membrane</keyword>